<keyword evidence="4" id="KW-0408">Iron</keyword>
<dbReference type="AlphaFoldDB" id="A0A1G4G5L2"/>
<dbReference type="EMBL" id="LT608328">
    <property type="protein sequence ID" value="SCM56602.1"/>
    <property type="molecule type" value="Genomic_DNA"/>
</dbReference>
<evidence type="ECO:0000313" key="7">
    <source>
        <dbReference type="Proteomes" id="UP000178485"/>
    </source>
</evidence>
<feature type="domain" description="Hemerythrin-like" evidence="5">
    <location>
        <begin position="91"/>
        <end position="232"/>
    </location>
</feature>
<gene>
    <name evidence="6" type="ORF">ING2E5A_0958</name>
</gene>
<reference evidence="6 7" key="1">
    <citation type="submission" date="2016-08" db="EMBL/GenBank/DDBJ databases">
        <authorList>
            <person name="Seilhamer J.J."/>
        </authorList>
    </citation>
    <scope>NUCLEOTIDE SEQUENCE [LARGE SCALE GENOMIC DNA]</scope>
    <source>
        <strain evidence="6">ING2-E5A</strain>
    </source>
</reference>
<dbReference type="Proteomes" id="UP000178485">
    <property type="component" value="Chromosome i"/>
</dbReference>
<keyword evidence="2" id="KW-0963">Cytoplasm</keyword>
<evidence type="ECO:0000256" key="2">
    <source>
        <dbReference type="ARBA" id="ARBA00022490"/>
    </source>
</evidence>
<evidence type="ECO:0000256" key="1">
    <source>
        <dbReference type="ARBA" id="ARBA00004496"/>
    </source>
</evidence>
<name>A0A1G4G5L2_9BACT</name>
<dbReference type="InterPro" id="IPR019903">
    <property type="entry name" value="RIC_family"/>
</dbReference>
<keyword evidence="7" id="KW-1185">Reference proteome</keyword>
<dbReference type="Gene3D" id="1.20.120.520">
    <property type="entry name" value="nmb1532 protein domain like"/>
    <property type="match status" value="1"/>
</dbReference>
<sequence length="240" mass="28653">MYPKQGYMYHVCRTYVKPGMKLFDLIEENPALLLVMQHFDIDFRVGDLTVSQLCQEKGISERLFISIANLYNGFKPKENPIDSIDDVEQIVRFLKNSHNYYRNDKYPQISAYIKQLQENHPEKELKLLEQFFNEYFAEVIDHLDYEDNIAFPYFIEFSVKRDNPQNTSYSALEYSEHHSDIELKIRDIKNLLLKYVTIEDDLGLRRKLLFALYELEYDLYVHSLIEETILIPFGYNMEKA</sequence>
<dbReference type="Pfam" id="PF01814">
    <property type="entry name" value="Hemerythrin"/>
    <property type="match status" value="1"/>
</dbReference>
<accession>A0A1G4G5L2</accession>
<dbReference type="STRING" id="1642646.ING2E5A_0958"/>
<dbReference type="PANTHER" id="PTHR36438:SF1">
    <property type="entry name" value="IRON-SULFUR CLUSTER REPAIR PROTEIN YTFE"/>
    <property type="match status" value="1"/>
</dbReference>
<dbReference type="InterPro" id="IPR012312">
    <property type="entry name" value="Hemerythrin-like"/>
</dbReference>
<evidence type="ECO:0000259" key="5">
    <source>
        <dbReference type="Pfam" id="PF01814"/>
    </source>
</evidence>
<dbReference type="GO" id="GO:0005737">
    <property type="term" value="C:cytoplasm"/>
    <property type="evidence" value="ECO:0007669"/>
    <property type="project" value="UniProtKB-SubCell"/>
</dbReference>
<dbReference type="KEGG" id="pmuc:ING2E5A_0958"/>
<protein>
    <recommendedName>
        <fullName evidence="5">Hemerythrin-like domain-containing protein</fullName>
    </recommendedName>
</protein>
<evidence type="ECO:0000256" key="4">
    <source>
        <dbReference type="ARBA" id="ARBA00023004"/>
    </source>
</evidence>
<organism evidence="6 7">
    <name type="scientific">Petrimonas mucosa</name>
    <dbReference type="NCBI Taxonomy" id="1642646"/>
    <lineage>
        <taxon>Bacteria</taxon>
        <taxon>Pseudomonadati</taxon>
        <taxon>Bacteroidota</taxon>
        <taxon>Bacteroidia</taxon>
        <taxon>Bacteroidales</taxon>
        <taxon>Dysgonomonadaceae</taxon>
        <taxon>Petrimonas</taxon>
    </lineage>
</organism>
<keyword evidence="3" id="KW-0479">Metal-binding</keyword>
<evidence type="ECO:0000313" key="6">
    <source>
        <dbReference type="EMBL" id="SCM56602.1"/>
    </source>
</evidence>
<proteinExistence type="predicted"/>
<dbReference type="PANTHER" id="PTHR36438">
    <property type="entry name" value="IRON-SULFUR CLUSTER REPAIR PROTEIN YTFE"/>
    <property type="match status" value="1"/>
</dbReference>
<dbReference type="RefSeq" id="WP_154670029.1">
    <property type="nucleotide sequence ID" value="NZ_LT608328.1"/>
</dbReference>
<evidence type="ECO:0000256" key="3">
    <source>
        <dbReference type="ARBA" id="ARBA00022723"/>
    </source>
</evidence>
<dbReference type="GO" id="GO:0046872">
    <property type="term" value="F:metal ion binding"/>
    <property type="evidence" value="ECO:0007669"/>
    <property type="project" value="UniProtKB-KW"/>
</dbReference>
<comment type="subcellular location">
    <subcellularLocation>
        <location evidence="1">Cytoplasm</location>
    </subcellularLocation>
</comment>